<name>A0ABD0YTL6_9HEMI</name>
<dbReference type="GO" id="GO:0047598">
    <property type="term" value="F:7-dehydrocholesterol reductase activity"/>
    <property type="evidence" value="ECO:0007669"/>
    <property type="project" value="UniProtKB-EC"/>
</dbReference>
<keyword evidence="12" id="KW-0443">Lipid metabolism</keyword>
<evidence type="ECO:0000256" key="19">
    <source>
        <dbReference type="ARBA" id="ARBA00047826"/>
    </source>
</evidence>
<dbReference type="PANTHER" id="PTHR21257">
    <property type="entry name" value="DELTA(14)-STEROL REDUCTASE"/>
    <property type="match status" value="1"/>
</dbReference>
<gene>
    <name evidence="21" type="ORF">AAG570_009162</name>
</gene>
<evidence type="ECO:0000256" key="5">
    <source>
        <dbReference type="ARBA" id="ARBA00022692"/>
    </source>
</evidence>
<comment type="subcellular location">
    <subcellularLocation>
        <location evidence="1">Membrane</location>
        <topology evidence="1">Multi-pass membrane protein</topology>
    </subcellularLocation>
</comment>
<keyword evidence="10" id="KW-0560">Oxidoreductase</keyword>
<feature type="transmembrane region" description="Helical" evidence="20">
    <location>
        <begin position="354"/>
        <end position="378"/>
    </location>
</feature>
<keyword evidence="14" id="KW-1207">Sterol metabolism</keyword>
<evidence type="ECO:0000256" key="15">
    <source>
        <dbReference type="ARBA" id="ARBA00023221"/>
    </source>
</evidence>
<dbReference type="GO" id="GO:0006695">
    <property type="term" value="P:cholesterol biosynthetic process"/>
    <property type="evidence" value="ECO:0007669"/>
    <property type="project" value="UniProtKB-KW"/>
</dbReference>
<evidence type="ECO:0000256" key="9">
    <source>
        <dbReference type="ARBA" id="ARBA00022989"/>
    </source>
</evidence>
<evidence type="ECO:0000256" key="18">
    <source>
        <dbReference type="ARBA" id="ARBA00047795"/>
    </source>
</evidence>
<proteinExistence type="inferred from homology"/>
<keyword evidence="13 20" id="KW-0472">Membrane</keyword>
<keyword evidence="3" id="KW-0444">Lipid biosynthesis</keyword>
<keyword evidence="22" id="KW-1185">Reference proteome</keyword>
<evidence type="ECO:0000256" key="11">
    <source>
        <dbReference type="ARBA" id="ARBA00023011"/>
    </source>
</evidence>
<evidence type="ECO:0000256" key="7">
    <source>
        <dbReference type="ARBA" id="ARBA00022857"/>
    </source>
</evidence>
<dbReference type="AlphaFoldDB" id="A0ABD0YTL6"/>
<feature type="transmembrane region" description="Helical" evidence="20">
    <location>
        <begin position="48"/>
        <end position="68"/>
    </location>
</feature>
<keyword evidence="7" id="KW-0521">NADP</keyword>
<dbReference type="Gene3D" id="1.20.120.1630">
    <property type="match status" value="1"/>
</dbReference>
<feature type="transmembrane region" description="Helical" evidence="20">
    <location>
        <begin position="118"/>
        <end position="137"/>
    </location>
</feature>
<evidence type="ECO:0000256" key="20">
    <source>
        <dbReference type="SAM" id="Phobius"/>
    </source>
</evidence>
<evidence type="ECO:0000256" key="13">
    <source>
        <dbReference type="ARBA" id="ARBA00023136"/>
    </source>
</evidence>
<keyword evidence="6" id="KW-0152">Cholesterol biosynthesis</keyword>
<evidence type="ECO:0000256" key="10">
    <source>
        <dbReference type="ARBA" id="ARBA00023002"/>
    </source>
</evidence>
<dbReference type="Proteomes" id="UP001558652">
    <property type="component" value="Unassembled WGS sequence"/>
</dbReference>
<evidence type="ECO:0000256" key="17">
    <source>
        <dbReference type="ARBA" id="ARBA00042688"/>
    </source>
</evidence>
<dbReference type="Pfam" id="PF01222">
    <property type="entry name" value="ERG4_ERG24"/>
    <property type="match status" value="1"/>
</dbReference>
<comment type="catalytic activity">
    <reaction evidence="18">
        <text>cholesterol + NADP(+) = 7-dehydrocholesterol + NADPH + H(+)</text>
        <dbReference type="Rhea" id="RHEA:23984"/>
        <dbReference type="ChEBI" id="CHEBI:15378"/>
        <dbReference type="ChEBI" id="CHEBI:16113"/>
        <dbReference type="ChEBI" id="CHEBI:17759"/>
        <dbReference type="ChEBI" id="CHEBI:57783"/>
        <dbReference type="ChEBI" id="CHEBI:58349"/>
        <dbReference type="EC" id="1.3.1.21"/>
    </reaction>
    <physiologicalReaction direction="right-to-left" evidence="18">
        <dbReference type="Rhea" id="RHEA:23986"/>
    </physiologicalReaction>
</comment>
<evidence type="ECO:0000256" key="14">
    <source>
        <dbReference type="ARBA" id="ARBA00023166"/>
    </source>
</evidence>
<comment type="similarity">
    <text evidence="2">Belongs to the ERG4/ERG24 family.</text>
</comment>
<keyword evidence="9 20" id="KW-1133">Transmembrane helix</keyword>
<evidence type="ECO:0000313" key="22">
    <source>
        <dbReference type="Proteomes" id="UP001558652"/>
    </source>
</evidence>
<keyword evidence="8" id="KW-0752">Steroid biosynthesis</keyword>
<dbReference type="PANTHER" id="PTHR21257:SF38">
    <property type="entry name" value="7-DEHYDROCHOLESTEROL REDUCTASE"/>
    <property type="match status" value="1"/>
</dbReference>
<evidence type="ECO:0000313" key="21">
    <source>
        <dbReference type="EMBL" id="KAL1139101.1"/>
    </source>
</evidence>
<accession>A0ABD0YTL6</accession>
<evidence type="ECO:0000256" key="3">
    <source>
        <dbReference type="ARBA" id="ARBA00022516"/>
    </source>
</evidence>
<feature type="transmembrane region" description="Helical" evidence="20">
    <location>
        <begin position="89"/>
        <end position="106"/>
    </location>
</feature>
<feature type="transmembrane region" description="Helical" evidence="20">
    <location>
        <begin position="241"/>
        <end position="261"/>
    </location>
</feature>
<comment type="catalytic activity">
    <reaction evidence="19">
        <text>7-dehydrodesmosterol + NADPH + H(+) = desmosterol + NADP(+)</text>
        <dbReference type="Rhea" id="RHEA:46740"/>
        <dbReference type="ChEBI" id="CHEBI:15378"/>
        <dbReference type="ChEBI" id="CHEBI:17737"/>
        <dbReference type="ChEBI" id="CHEBI:27910"/>
        <dbReference type="ChEBI" id="CHEBI:57783"/>
        <dbReference type="ChEBI" id="CHEBI:58349"/>
    </reaction>
    <physiologicalReaction direction="left-to-right" evidence="19">
        <dbReference type="Rhea" id="RHEA:46741"/>
    </physiologicalReaction>
</comment>
<dbReference type="EMBL" id="JBFDAA010000003">
    <property type="protein sequence ID" value="KAL1139101.1"/>
    <property type="molecule type" value="Genomic_DNA"/>
</dbReference>
<evidence type="ECO:0000256" key="1">
    <source>
        <dbReference type="ARBA" id="ARBA00004141"/>
    </source>
</evidence>
<evidence type="ECO:0000256" key="6">
    <source>
        <dbReference type="ARBA" id="ARBA00022778"/>
    </source>
</evidence>
<dbReference type="InterPro" id="IPR001171">
    <property type="entry name" value="ERG24_DHCR-like"/>
</dbReference>
<protein>
    <recommendedName>
        <fullName evidence="16">7-dehydrocholesterol reductase</fullName>
        <ecNumber evidence="16">1.3.1.21</ecNumber>
    </recommendedName>
    <alternativeName>
        <fullName evidence="17">Sterol Delta(7)-reductase</fullName>
    </alternativeName>
</protein>
<evidence type="ECO:0000256" key="16">
    <source>
        <dbReference type="ARBA" id="ARBA00038851"/>
    </source>
</evidence>
<evidence type="ECO:0000256" key="8">
    <source>
        <dbReference type="ARBA" id="ARBA00022955"/>
    </source>
</evidence>
<evidence type="ECO:0000256" key="4">
    <source>
        <dbReference type="ARBA" id="ARBA00022548"/>
    </source>
</evidence>
<dbReference type="GO" id="GO:0016020">
    <property type="term" value="C:membrane"/>
    <property type="evidence" value="ECO:0007669"/>
    <property type="project" value="UniProtKB-SubCell"/>
</dbReference>
<feature type="transmembrane region" description="Helical" evidence="20">
    <location>
        <begin position="267"/>
        <end position="286"/>
    </location>
</feature>
<keyword evidence="15" id="KW-0753">Steroid metabolism</keyword>
<feature type="transmembrane region" description="Helical" evidence="20">
    <location>
        <begin position="9"/>
        <end position="28"/>
    </location>
</feature>
<sequence length="413" mass="48088">MYNKLRYEIVPPLFLGFFTSSVQLFALFGSGEQISLTKVISNSLGNSFSWSLVAVFSTWAVIWLKIPSSQTSGPKTYYDYTPTYQNNGLLYYFSSLCAFILSILVWKDLHLSIYRNTPQILGTLNIIALFLCLLLYVKGKFYPDVAEEQHFPQLYLYYRGIDLHPKIWGIDIKQLTNCRIGLMGWQLLILSYFLAGVDLNGFSLAAFTNCFLQSMYLCLFYEWEGVYFHTLDITLDRAGYYLCWGCLVWVPCFYTYSSYYMVHHAPVLSSSTSAAILCIGVLCIVIKCRVDCEKMWFRESKNDKQFVLWGSPVKYITAKYKSSTGKERTSRLLLSGTWGVSRHLNYTFELLSALFWSLPALGTGITPFFYFIFLFILLIHRIYRDEEKCSKQYGEFWKEYCSKVRYRLVPYIY</sequence>
<keyword evidence="5 20" id="KW-0812">Transmembrane</keyword>
<evidence type="ECO:0000256" key="12">
    <source>
        <dbReference type="ARBA" id="ARBA00023098"/>
    </source>
</evidence>
<evidence type="ECO:0000256" key="2">
    <source>
        <dbReference type="ARBA" id="ARBA00005402"/>
    </source>
</evidence>
<comment type="caution">
    <text evidence="21">The sequence shown here is derived from an EMBL/GenBank/DDBJ whole genome shotgun (WGS) entry which is preliminary data.</text>
</comment>
<keyword evidence="4" id="KW-0153">Cholesterol metabolism</keyword>
<reference evidence="21 22" key="1">
    <citation type="submission" date="2024-07" db="EMBL/GenBank/DDBJ databases">
        <title>Chromosome-level genome assembly of the water stick insect Ranatra chinensis (Heteroptera: Nepidae).</title>
        <authorList>
            <person name="Liu X."/>
        </authorList>
    </citation>
    <scope>NUCLEOTIDE SEQUENCE [LARGE SCALE GENOMIC DNA]</scope>
    <source>
        <strain evidence="21">Cailab_2021Rc</strain>
        <tissue evidence="21">Muscle</tissue>
    </source>
</reference>
<dbReference type="EC" id="1.3.1.21" evidence="16"/>
<organism evidence="21 22">
    <name type="scientific">Ranatra chinensis</name>
    <dbReference type="NCBI Taxonomy" id="642074"/>
    <lineage>
        <taxon>Eukaryota</taxon>
        <taxon>Metazoa</taxon>
        <taxon>Ecdysozoa</taxon>
        <taxon>Arthropoda</taxon>
        <taxon>Hexapoda</taxon>
        <taxon>Insecta</taxon>
        <taxon>Pterygota</taxon>
        <taxon>Neoptera</taxon>
        <taxon>Paraneoptera</taxon>
        <taxon>Hemiptera</taxon>
        <taxon>Heteroptera</taxon>
        <taxon>Panheteroptera</taxon>
        <taxon>Nepomorpha</taxon>
        <taxon>Nepidae</taxon>
        <taxon>Ranatrinae</taxon>
        <taxon>Ranatra</taxon>
    </lineage>
</organism>
<keyword evidence="11" id="KW-0756">Sterol biosynthesis</keyword>